<dbReference type="SUPFAM" id="SSF110296">
    <property type="entry name" value="Oligoxyloglucan reducing end-specific cellobiohydrolase"/>
    <property type="match status" value="1"/>
</dbReference>
<feature type="chain" id="PRO_5047164577" description="Exo-alpha-sialidase" evidence="2">
    <location>
        <begin position="31"/>
        <end position="294"/>
    </location>
</feature>
<evidence type="ECO:0000313" key="4">
    <source>
        <dbReference type="Proteomes" id="UP001501285"/>
    </source>
</evidence>
<evidence type="ECO:0000256" key="1">
    <source>
        <dbReference type="SAM" id="MobiDB-lite"/>
    </source>
</evidence>
<keyword evidence="2" id="KW-0732">Signal</keyword>
<dbReference type="NCBIfam" id="NF045728">
    <property type="entry name" value="glycosyl_F510_1955"/>
    <property type="match status" value="1"/>
</dbReference>
<feature type="region of interest" description="Disordered" evidence="1">
    <location>
        <begin position="31"/>
        <end position="51"/>
    </location>
</feature>
<comment type="caution">
    <text evidence="3">The sequence shown here is derived from an EMBL/GenBank/DDBJ whole genome shotgun (WGS) entry which is preliminary data.</text>
</comment>
<evidence type="ECO:0000313" key="3">
    <source>
        <dbReference type="EMBL" id="GAA2027123.1"/>
    </source>
</evidence>
<dbReference type="RefSeq" id="WP_343989784.1">
    <property type="nucleotide sequence ID" value="NZ_BAAANB010000006.1"/>
</dbReference>
<protein>
    <recommendedName>
        <fullName evidence="5">Exo-alpha-sialidase</fullName>
    </recommendedName>
</protein>
<evidence type="ECO:0000256" key="2">
    <source>
        <dbReference type="SAM" id="SignalP"/>
    </source>
</evidence>
<dbReference type="InterPro" id="IPR054817">
    <property type="entry name" value="Glycosyl_F510_1955-like"/>
</dbReference>
<dbReference type="Gene3D" id="2.130.10.10">
    <property type="entry name" value="YVTN repeat-like/Quinoprotein amine dehydrogenase"/>
    <property type="match status" value="1"/>
</dbReference>
<keyword evidence="4" id="KW-1185">Reference proteome</keyword>
<organism evidence="3 4">
    <name type="scientific">Terrabacter terrae</name>
    <dbReference type="NCBI Taxonomy" id="318434"/>
    <lineage>
        <taxon>Bacteria</taxon>
        <taxon>Bacillati</taxon>
        <taxon>Actinomycetota</taxon>
        <taxon>Actinomycetes</taxon>
        <taxon>Micrococcales</taxon>
        <taxon>Intrasporangiaceae</taxon>
        <taxon>Terrabacter</taxon>
    </lineage>
</organism>
<proteinExistence type="predicted"/>
<dbReference type="InterPro" id="IPR015943">
    <property type="entry name" value="WD40/YVTN_repeat-like_dom_sf"/>
</dbReference>
<accession>A0ABP5FJC1</accession>
<reference evidence="4" key="1">
    <citation type="journal article" date="2019" name="Int. J. Syst. Evol. Microbiol.">
        <title>The Global Catalogue of Microorganisms (GCM) 10K type strain sequencing project: providing services to taxonomists for standard genome sequencing and annotation.</title>
        <authorList>
            <consortium name="The Broad Institute Genomics Platform"/>
            <consortium name="The Broad Institute Genome Sequencing Center for Infectious Disease"/>
            <person name="Wu L."/>
            <person name="Ma J."/>
        </authorList>
    </citation>
    <scope>NUCLEOTIDE SEQUENCE [LARGE SCALE GENOMIC DNA]</scope>
    <source>
        <strain evidence="4">JCM 14283</strain>
    </source>
</reference>
<name>A0ABP5FJC1_9MICO</name>
<feature type="signal peptide" evidence="2">
    <location>
        <begin position="1"/>
        <end position="30"/>
    </location>
</feature>
<dbReference type="EMBL" id="BAAANB010000006">
    <property type="protein sequence ID" value="GAA2027123.1"/>
    <property type="molecule type" value="Genomic_DNA"/>
</dbReference>
<evidence type="ECO:0008006" key="5">
    <source>
        <dbReference type="Google" id="ProtNLM"/>
    </source>
</evidence>
<sequence length="294" mass="30636">MTLSTGLPRRLVLTGLPAAALAVLSGCTIAPPGSEQPDQQGNPAAPTNPRGDVAITHIHRAVRDRDTILVATHQGLFRFAGAGQLVAVGPPFDLMGFAIAPDGTYLASGHPAPDSDLPQPIGLIQSTDRGHTWTLRSRGGQSDFHALTALGPGVMAFDDALHFSPDRVDWQDRQIPAPPRDLAAGPDGTVLATTERGLLASADRGLTWQTVSTPQLLVTVAWAGPRTIVGASTTGALMVSRDAGATWKVGPRSVGDVSAITATLLGAEQIEILLVVGTQVWRTNDLGAQTQILV</sequence>
<dbReference type="Proteomes" id="UP001501285">
    <property type="component" value="Unassembled WGS sequence"/>
</dbReference>
<gene>
    <name evidence="3" type="ORF">GCM10009740_16020</name>
</gene>